<dbReference type="PANTHER" id="PTHR48477:SF1">
    <property type="entry name" value="PHOSPHATE TRANSPORTER PHO1"/>
    <property type="match status" value="1"/>
</dbReference>
<reference evidence="3" key="1">
    <citation type="journal article" date="2020" name="Nat. Commun.">
        <title>Genome sequence of the cluster root forming white lupin.</title>
        <authorList>
            <person name="Hufnagel B."/>
            <person name="Marques A."/>
            <person name="Soriano A."/>
            <person name="Marques L."/>
            <person name="Divol F."/>
            <person name="Doumas P."/>
            <person name="Sallet E."/>
            <person name="Mancinotti D."/>
            <person name="Carrere S."/>
            <person name="Marande W."/>
            <person name="Arribat S."/>
            <person name="Keller J."/>
            <person name="Huneau C."/>
            <person name="Blein T."/>
            <person name="Aime D."/>
            <person name="Laguerre M."/>
            <person name="Taylor J."/>
            <person name="Schubert V."/>
            <person name="Nelson M."/>
            <person name="Geu-Flores F."/>
            <person name="Crespi M."/>
            <person name="Gallardo-Guerrero K."/>
            <person name="Delaux P.-M."/>
            <person name="Salse J."/>
            <person name="Berges H."/>
            <person name="Guyot R."/>
            <person name="Gouzy J."/>
            <person name="Peret B."/>
        </authorList>
    </citation>
    <scope>NUCLEOTIDE SEQUENCE [LARGE SCALE GENOMIC DNA]</scope>
    <source>
        <strain evidence="3">cv. Amiga</strain>
    </source>
</reference>
<dbReference type="AlphaFoldDB" id="A0A6A4QLV3"/>
<dbReference type="PROSITE" id="PS51382">
    <property type="entry name" value="SPX"/>
    <property type="match status" value="1"/>
</dbReference>
<evidence type="ECO:0000259" key="1">
    <source>
        <dbReference type="PROSITE" id="PS51382"/>
    </source>
</evidence>
<dbReference type="CDD" id="cd14476">
    <property type="entry name" value="SPX_PHO1_like"/>
    <property type="match status" value="1"/>
</dbReference>
<evidence type="ECO:0000313" key="2">
    <source>
        <dbReference type="EMBL" id="KAE9614529.1"/>
    </source>
</evidence>
<dbReference type="OrthoDB" id="9970435at2759"/>
<proteinExistence type="predicted"/>
<dbReference type="PANTHER" id="PTHR48477">
    <property type="entry name" value="PHOSPHATE TRANSPORTER PHO1"/>
    <property type="match status" value="1"/>
</dbReference>
<keyword evidence="3" id="KW-1185">Reference proteome</keyword>
<dbReference type="Proteomes" id="UP000447434">
    <property type="component" value="Chromosome 5"/>
</dbReference>
<dbReference type="EMBL" id="WOCE01000005">
    <property type="protein sequence ID" value="KAE9614529.1"/>
    <property type="molecule type" value="Genomic_DNA"/>
</dbReference>
<dbReference type="InterPro" id="IPR034092">
    <property type="entry name" value="PHO1_SPX"/>
</dbReference>
<dbReference type="Pfam" id="PF03105">
    <property type="entry name" value="SPX"/>
    <property type="match status" value="1"/>
</dbReference>
<name>A0A6A4QLV3_LUPAL</name>
<dbReference type="InterPro" id="IPR004331">
    <property type="entry name" value="SPX_dom"/>
</dbReference>
<gene>
    <name evidence="2" type="ORF">Lalb_Chr05g0229141</name>
</gene>
<evidence type="ECO:0000313" key="3">
    <source>
        <dbReference type="Proteomes" id="UP000447434"/>
    </source>
</evidence>
<sequence length="413" mass="48678">MVKFSKQFEGQLIPEWKEAFVDYWQLKKDLKRLIHLPNNANNISNKNQSCFVPKSFFSSLKKCFLFGHQQLREHRPIQIHRKFASTTSKEDMYETELLDEFGDNDVNRELFTCLDQQLNKVNKFYRTKEKEFMERGESLKKQMDILHELKFAFMEKQSRGNSSNDNKENQSISFTFSSEEDSVRRILQTKEDSVRSREMKEQMQDNCTDDLEKNEVPFSDSPRPEEAIKSMQMKGEDWKLRTPSCRIVNCQGKNVRINIPLTTMSRAFSAISYLVKEDLLNQSSRKCGPESGKVHLNKTKLHHAEKIIKGGFVELYKGLGYLKVYRNLNLLAFIKILKKFDKVTEKQILPIYLKVVESSYFNSSDKVMKLTEEVEELFVKKFAHHDRRKAMIYLKPRQRKESHAVTFFIGEQL</sequence>
<feature type="domain" description="SPX" evidence="1">
    <location>
        <begin position="2"/>
        <end position="354"/>
    </location>
</feature>
<comment type="caution">
    <text evidence="2">The sequence shown here is derived from an EMBL/GenBank/DDBJ whole genome shotgun (WGS) entry which is preliminary data.</text>
</comment>
<accession>A0A6A4QLV3</accession>
<organism evidence="2 3">
    <name type="scientific">Lupinus albus</name>
    <name type="common">White lupine</name>
    <name type="synonym">Lupinus termis</name>
    <dbReference type="NCBI Taxonomy" id="3870"/>
    <lineage>
        <taxon>Eukaryota</taxon>
        <taxon>Viridiplantae</taxon>
        <taxon>Streptophyta</taxon>
        <taxon>Embryophyta</taxon>
        <taxon>Tracheophyta</taxon>
        <taxon>Spermatophyta</taxon>
        <taxon>Magnoliopsida</taxon>
        <taxon>eudicotyledons</taxon>
        <taxon>Gunneridae</taxon>
        <taxon>Pentapetalae</taxon>
        <taxon>rosids</taxon>
        <taxon>fabids</taxon>
        <taxon>Fabales</taxon>
        <taxon>Fabaceae</taxon>
        <taxon>Papilionoideae</taxon>
        <taxon>50 kb inversion clade</taxon>
        <taxon>genistoids sensu lato</taxon>
        <taxon>core genistoids</taxon>
        <taxon>Genisteae</taxon>
        <taxon>Lupinus</taxon>
    </lineage>
</organism>
<protein>
    <submittedName>
        <fullName evidence="2">Putative SPX domain-containing protein</fullName>
    </submittedName>
</protein>
<dbReference type="InterPro" id="IPR052486">
    <property type="entry name" value="PHO1"/>
</dbReference>
<dbReference type="GO" id="GO:0016036">
    <property type="term" value="P:cellular response to phosphate starvation"/>
    <property type="evidence" value="ECO:0007669"/>
    <property type="project" value="InterPro"/>
</dbReference>